<feature type="transmembrane region" description="Helical" evidence="7">
    <location>
        <begin position="225"/>
        <end position="243"/>
    </location>
</feature>
<evidence type="ECO:0000259" key="8">
    <source>
        <dbReference type="PROSITE" id="PS50850"/>
    </source>
</evidence>
<dbReference type="InterPro" id="IPR036259">
    <property type="entry name" value="MFS_trans_sf"/>
</dbReference>
<feature type="transmembrane region" description="Helical" evidence="7">
    <location>
        <begin position="399"/>
        <end position="416"/>
    </location>
</feature>
<protein>
    <submittedName>
        <fullName evidence="9">MFS transporter</fullName>
    </submittedName>
</protein>
<dbReference type="GO" id="GO:0022857">
    <property type="term" value="F:transmembrane transporter activity"/>
    <property type="evidence" value="ECO:0007669"/>
    <property type="project" value="InterPro"/>
</dbReference>
<dbReference type="PANTHER" id="PTHR42718">
    <property type="entry name" value="MAJOR FACILITATOR SUPERFAMILY MULTIDRUG TRANSPORTER MFSC"/>
    <property type="match status" value="1"/>
</dbReference>
<dbReference type="InterPro" id="IPR004638">
    <property type="entry name" value="EmrB-like"/>
</dbReference>
<dbReference type="CDD" id="cd17321">
    <property type="entry name" value="MFS_MMR_MDR_like"/>
    <property type="match status" value="1"/>
</dbReference>
<evidence type="ECO:0000256" key="4">
    <source>
        <dbReference type="ARBA" id="ARBA00022692"/>
    </source>
</evidence>
<feature type="domain" description="Major facilitator superfamily (MFS) profile" evidence="8">
    <location>
        <begin position="9"/>
        <end position="490"/>
    </location>
</feature>
<evidence type="ECO:0000313" key="9">
    <source>
        <dbReference type="EMBL" id="GIF87288.1"/>
    </source>
</evidence>
<dbReference type="EMBL" id="BONG01000003">
    <property type="protein sequence ID" value="GIF87288.1"/>
    <property type="molecule type" value="Genomic_DNA"/>
</dbReference>
<dbReference type="NCBIfam" id="TIGR00711">
    <property type="entry name" value="efflux_EmrB"/>
    <property type="match status" value="1"/>
</dbReference>
<dbReference type="Pfam" id="PF07690">
    <property type="entry name" value="MFS_1"/>
    <property type="match status" value="1"/>
</dbReference>
<dbReference type="Gene3D" id="1.20.1250.20">
    <property type="entry name" value="MFS general substrate transporter like domains"/>
    <property type="match status" value="1"/>
</dbReference>
<dbReference type="GO" id="GO:0005886">
    <property type="term" value="C:plasma membrane"/>
    <property type="evidence" value="ECO:0007669"/>
    <property type="project" value="UniProtKB-SubCell"/>
</dbReference>
<evidence type="ECO:0000313" key="10">
    <source>
        <dbReference type="Proteomes" id="UP000619293"/>
    </source>
</evidence>
<dbReference type="InterPro" id="IPR011701">
    <property type="entry name" value="MFS"/>
</dbReference>
<gene>
    <name evidence="9" type="ORF">Cch02nite_07320</name>
</gene>
<evidence type="ECO:0000256" key="3">
    <source>
        <dbReference type="ARBA" id="ARBA00022475"/>
    </source>
</evidence>
<dbReference type="PANTHER" id="PTHR42718:SF42">
    <property type="entry name" value="EXPORT PROTEIN"/>
    <property type="match status" value="1"/>
</dbReference>
<organism evidence="9 10">
    <name type="scientific">Catellatospora chokoriensis</name>
    <dbReference type="NCBI Taxonomy" id="310353"/>
    <lineage>
        <taxon>Bacteria</taxon>
        <taxon>Bacillati</taxon>
        <taxon>Actinomycetota</taxon>
        <taxon>Actinomycetes</taxon>
        <taxon>Micromonosporales</taxon>
        <taxon>Micromonosporaceae</taxon>
        <taxon>Catellatospora</taxon>
    </lineage>
</organism>
<dbReference type="Gene3D" id="1.20.1720.10">
    <property type="entry name" value="Multidrug resistance protein D"/>
    <property type="match status" value="1"/>
</dbReference>
<proteinExistence type="predicted"/>
<feature type="transmembrane region" description="Helical" evidence="7">
    <location>
        <begin position="194"/>
        <end position="213"/>
    </location>
</feature>
<keyword evidence="4 7" id="KW-0812">Transmembrane</keyword>
<keyword evidence="10" id="KW-1185">Reference proteome</keyword>
<evidence type="ECO:0000256" key="6">
    <source>
        <dbReference type="ARBA" id="ARBA00023136"/>
    </source>
</evidence>
<evidence type="ECO:0000256" key="1">
    <source>
        <dbReference type="ARBA" id="ARBA00004651"/>
    </source>
</evidence>
<keyword evidence="2" id="KW-0813">Transport</keyword>
<feature type="transmembrane region" description="Helical" evidence="7">
    <location>
        <begin position="75"/>
        <end position="93"/>
    </location>
</feature>
<feature type="transmembrane region" description="Helical" evidence="7">
    <location>
        <begin position="329"/>
        <end position="346"/>
    </location>
</feature>
<dbReference type="PRINTS" id="PR01036">
    <property type="entry name" value="TCRTETB"/>
</dbReference>
<comment type="caution">
    <text evidence="9">The sequence shown here is derived from an EMBL/GenBank/DDBJ whole genome shotgun (WGS) entry which is preliminary data.</text>
</comment>
<dbReference type="PROSITE" id="PS50850">
    <property type="entry name" value="MFS"/>
    <property type="match status" value="1"/>
</dbReference>
<dbReference type="Proteomes" id="UP000619293">
    <property type="component" value="Unassembled WGS sequence"/>
</dbReference>
<comment type="subcellular location">
    <subcellularLocation>
        <location evidence="1">Cell membrane</location>
        <topology evidence="1">Multi-pass membrane protein</topology>
    </subcellularLocation>
</comment>
<sequence length="507" mass="51373">MSDRRRWWALGALVLSVLTVGLDGTVLNIALPTIATDLDAGTDGLQWVVNAYVLVFAGLMLPFGALGDRYGRRRLLLVGLAVLGAASLISVFADGLGALLVARTLMGLGAAILTPTAVAVLPALFAPAERPKAVAVLMLGLGLGIPLGPIVGGYLLDHFWWGSIFLINVPVAALGMIAVALLMPENRDPQPRPADLPGGLLSTTGLVTLVYGIVAAPERGWGDPLVLAALTGGLLLLAAFGWWERRTGHPMIDLRLFGDPGFLWGAVAATILSFGLFGLLFVVPQYLSFGFGYDALDTGVRLLPLIGGLFVASPLAARLSVRIGHRLPVTAGLVVTAAGLALGASSGPTTGYGFTAAWCAIVGFGTGLALAPAMDAVLGALPPERAGSGTALTMTMRQAAGALGVALLGSLLNAVYTGRVDVAGLGADATRTAQDSAAGAYAVAAALGRPELAASAHDAFVAGMAAVLWSCAAIAVVGAALTALLLPARRPDPGDGGESAHELVGVA</sequence>
<dbReference type="InterPro" id="IPR020846">
    <property type="entry name" value="MFS_dom"/>
</dbReference>
<evidence type="ECO:0000256" key="2">
    <source>
        <dbReference type="ARBA" id="ARBA00022448"/>
    </source>
</evidence>
<feature type="transmembrane region" description="Helical" evidence="7">
    <location>
        <begin position="299"/>
        <end position="317"/>
    </location>
</feature>
<feature type="transmembrane region" description="Helical" evidence="7">
    <location>
        <begin position="263"/>
        <end position="287"/>
    </location>
</feature>
<dbReference type="SUPFAM" id="SSF103473">
    <property type="entry name" value="MFS general substrate transporter"/>
    <property type="match status" value="1"/>
</dbReference>
<feature type="transmembrane region" description="Helical" evidence="7">
    <location>
        <begin position="133"/>
        <end position="154"/>
    </location>
</feature>
<keyword evidence="5 7" id="KW-1133">Transmembrane helix</keyword>
<evidence type="ECO:0000256" key="5">
    <source>
        <dbReference type="ARBA" id="ARBA00022989"/>
    </source>
</evidence>
<name>A0A8J3JYI8_9ACTN</name>
<dbReference type="AlphaFoldDB" id="A0A8J3JYI8"/>
<feature type="transmembrane region" description="Helical" evidence="7">
    <location>
        <begin position="459"/>
        <end position="486"/>
    </location>
</feature>
<feature type="transmembrane region" description="Helical" evidence="7">
    <location>
        <begin position="105"/>
        <end position="126"/>
    </location>
</feature>
<feature type="transmembrane region" description="Helical" evidence="7">
    <location>
        <begin position="352"/>
        <end position="378"/>
    </location>
</feature>
<keyword evidence="6 7" id="KW-0472">Membrane</keyword>
<evidence type="ECO:0000256" key="7">
    <source>
        <dbReference type="SAM" id="Phobius"/>
    </source>
</evidence>
<dbReference type="RefSeq" id="WP_191844217.1">
    <property type="nucleotide sequence ID" value="NZ_BAAALB010000036.1"/>
</dbReference>
<reference evidence="9 10" key="1">
    <citation type="submission" date="2021-01" db="EMBL/GenBank/DDBJ databases">
        <title>Whole genome shotgun sequence of Catellatospora chokoriensis NBRC 107358.</title>
        <authorList>
            <person name="Komaki H."/>
            <person name="Tamura T."/>
        </authorList>
    </citation>
    <scope>NUCLEOTIDE SEQUENCE [LARGE SCALE GENOMIC DNA]</scope>
    <source>
        <strain evidence="9 10">NBRC 107358</strain>
    </source>
</reference>
<feature type="transmembrane region" description="Helical" evidence="7">
    <location>
        <begin position="44"/>
        <end position="63"/>
    </location>
</feature>
<accession>A0A8J3JYI8</accession>
<feature type="transmembrane region" description="Helical" evidence="7">
    <location>
        <begin position="160"/>
        <end position="182"/>
    </location>
</feature>
<keyword evidence="3" id="KW-1003">Cell membrane</keyword>